<evidence type="ECO:0000313" key="2">
    <source>
        <dbReference type="EMBL" id="RKX70931.1"/>
    </source>
</evidence>
<dbReference type="InterPro" id="IPR052724">
    <property type="entry name" value="GT117_domain-containing"/>
</dbReference>
<keyword evidence="1" id="KW-0472">Membrane</keyword>
<organism evidence="2 3">
    <name type="scientific">candidate division WOR-3 bacterium</name>
    <dbReference type="NCBI Taxonomy" id="2052148"/>
    <lineage>
        <taxon>Bacteria</taxon>
        <taxon>Bacteria division WOR-3</taxon>
    </lineage>
</organism>
<feature type="transmembrane region" description="Helical" evidence="1">
    <location>
        <begin position="282"/>
        <end position="300"/>
    </location>
</feature>
<protein>
    <recommendedName>
        <fullName evidence="4">DUF2723 domain-containing protein</fullName>
    </recommendedName>
</protein>
<name>A0A660SLP0_UNCW3</name>
<dbReference type="Pfam" id="PF11028">
    <property type="entry name" value="TMEM260-like"/>
    <property type="match status" value="1"/>
</dbReference>
<feature type="transmembrane region" description="Helical" evidence="1">
    <location>
        <begin position="109"/>
        <end position="128"/>
    </location>
</feature>
<evidence type="ECO:0000256" key="1">
    <source>
        <dbReference type="SAM" id="Phobius"/>
    </source>
</evidence>
<gene>
    <name evidence="2" type="ORF">DRP53_03260</name>
</gene>
<feature type="transmembrane region" description="Helical" evidence="1">
    <location>
        <begin position="306"/>
        <end position="325"/>
    </location>
</feature>
<feature type="transmembrane region" description="Helical" evidence="1">
    <location>
        <begin position="84"/>
        <end position="102"/>
    </location>
</feature>
<dbReference type="Proteomes" id="UP000268469">
    <property type="component" value="Unassembled WGS sequence"/>
</dbReference>
<evidence type="ECO:0000313" key="3">
    <source>
        <dbReference type="Proteomes" id="UP000268469"/>
    </source>
</evidence>
<dbReference type="PANTHER" id="PTHR16214:SF3">
    <property type="entry name" value="TRANSMEMBRANE PROTEIN 260"/>
    <property type="match status" value="1"/>
</dbReference>
<dbReference type="InterPro" id="IPR021280">
    <property type="entry name" value="TMEM260-like"/>
</dbReference>
<reference evidence="2 3" key="1">
    <citation type="submission" date="2018-06" db="EMBL/GenBank/DDBJ databases">
        <title>Extensive metabolic versatility and redundancy in microbially diverse, dynamic hydrothermal sediments.</title>
        <authorList>
            <person name="Dombrowski N."/>
            <person name="Teske A."/>
            <person name="Baker B.J."/>
        </authorList>
    </citation>
    <scope>NUCLEOTIDE SEQUENCE [LARGE SCALE GENOMIC DNA]</scope>
    <source>
        <strain evidence="2">B36_G15</strain>
    </source>
</reference>
<proteinExistence type="predicted"/>
<feature type="transmembrane region" description="Helical" evidence="1">
    <location>
        <begin position="155"/>
        <end position="183"/>
    </location>
</feature>
<feature type="transmembrane region" description="Helical" evidence="1">
    <location>
        <begin position="254"/>
        <end position="275"/>
    </location>
</feature>
<sequence length="556" mass="64234">MVNRESIPAKRSSPDLLRFLVPTIVFLIYLYTLYPGLGLIDSGELTAVLYTLGIAHPTGYPLYTILGRIFALLPIGSIPFRTNLLSAAAAALASLFLFLFFKELMKDRLLALVPVSFLAFSTTIWSIANLTEVYALTYLLLAIDLYLFQKGHDTILWYLLGLTLTNHMIGLSVVLPIAIFLLIKRRVRPLHPLLFLLGLSLYFYLPIRAQSAPILNWGDPSTLERLIWHITGKQYRVWMFSLPLSEVVGNLGTALVRFAHELLFILIPLLLLGLIRLHRDGYLYLAILALNIGYSINYSIPDVESYFIPSLLMVAILLARGLAVLRLRYLPMLALLPLIHLPQSNGRDYRFADDLAQNIIKHLRSKSLLICNVWDCYSPLLYYDVVENRAGGHWLIDKELLRRSWYLDYLRRRYPELCEGLKDQLSAYRKELFRFEHDLPYDRALIQERFEALIRGMVELGRKDRRVYILSPIPDLDLNRALSGLPLKPEGLLMRVGTEADTFDFDRLTIRLPDRIDDRHRFLISSIYLKSAYLNYQYYRSRSALEFFQKLTSRLR</sequence>
<dbReference type="PANTHER" id="PTHR16214">
    <property type="entry name" value="TRANSMEMBRANE PROTEIN 260"/>
    <property type="match status" value="1"/>
</dbReference>
<evidence type="ECO:0008006" key="4">
    <source>
        <dbReference type="Google" id="ProtNLM"/>
    </source>
</evidence>
<feature type="transmembrane region" description="Helical" evidence="1">
    <location>
        <begin position="20"/>
        <end position="40"/>
    </location>
</feature>
<keyword evidence="1" id="KW-1133">Transmembrane helix</keyword>
<accession>A0A660SLP0</accession>
<dbReference type="AlphaFoldDB" id="A0A660SLP0"/>
<comment type="caution">
    <text evidence="2">The sequence shown here is derived from an EMBL/GenBank/DDBJ whole genome shotgun (WGS) entry which is preliminary data.</text>
</comment>
<dbReference type="EMBL" id="QNBE01000022">
    <property type="protein sequence ID" value="RKX70931.1"/>
    <property type="molecule type" value="Genomic_DNA"/>
</dbReference>
<keyword evidence="1" id="KW-0812">Transmembrane</keyword>
<feature type="transmembrane region" description="Helical" evidence="1">
    <location>
        <begin position="190"/>
        <end position="207"/>
    </location>
</feature>